<dbReference type="InterPro" id="IPR027267">
    <property type="entry name" value="AH/BAR_dom_sf"/>
</dbReference>
<evidence type="ECO:0000313" key="11">
    <source>
        <dbReference type="Proteomes" id="UP000054270"/>
    </source>
</evidence>
<dbReference type="InterPro" id="IPR035459">
    <property type="entry name" value="Bzz1_SH3_1"/>
</dbReference>
<feature type="domain" description="F-BAR" evidence="9">
    <location>
        <begin position="4"/>
        <end position="282"/>
    </location>
</feature>
<dbReference type="Gene3D" id="3.30.60.20">
    <property type="match status" value="1"/>
</dbReference>
<keyword evidence="1 4" id="KW-0728">SH3 domain</keyword>
<dbReference type="PROSITE" id="PS50002">
    <property type="entry name" value="SH3"/>
    <property type="match status" value="2"/>
</dbReference>
<evidence type="ECO:0000256" key="3">
    <source>
        <dbReference type="ARBA" id="ARBA00022833"/>
    </source>
</evidence>
<dbReference type="InterPro" id="IPR002219">
    <property type="entry name" value="PKC_DAG/PE"/>
</dbReference>
<keyword evidence="5" id="KW-0175">Coiled coil</keyword>
<dbReference type="InterPro" id="IPR031160">
    <property type="entry name" value="F_BAR_dom"/>
</dbReference>
<dbReference type="CDD" id="cd20824">
    <property type="entry name" value="C1_SpBZZ1-like"/>
    <property type="match status" value="1"/>
</dbReference>
<evidence type="ECO:0000256" key="6">
    <source>
        <dbReference type="SAM" id="MobiDB-lite"/>
    </source>
</evidence>
<dbReference type="PRINTS" id="PR00008">
    <property type="entry name" value="DAGPEDOMAIN"/>
</dbReference>
<dbReference type="SMART" id="SM00326">
    <property type="entry name" value="SH3"/>
    <property type="match status" value="2"/>
</dbReference>
<feature type="region of interest" description="Disordered" evidence="6">
    <location>
        <begin position="467"/>
        <end position="489"/>
    </location>
</feature>
<dbReference type="GO" id="GO:0030864">
    <property type="term" value="C:cortical actin cytoskeleton"/>
    <property type="evidence" value="ECO:0007669"/>
    <property type="project" value="UniProtKB-ARBA"/>
</dbReference>
<dbReference type="InterPro" id="IPR001452">
    <property type="entry name" value="SH3_domain"/>
</dbReference>
<evidence type="ECO:0000256" key="4">
    <source>
        <dbReference type="PROSITE-ProRule" id="PRU00192"/>
    </source>
</evidence>
<dbReference type="Pfam" id="PF14604">
    <property type="entry name" value="SH3_9"/>
    <property type="match status" value="2"/>
</dbReference>
<evidence type="ECO:0000256" key="1">
    <source>
        <dbReference type="ARBA" id="ARBA00022443"/>
    </source>
</evidence>
<dbReference type="Proteomes" id="UP000054270">
    <property type="component" value="Unassembled WGS sequence"/>
</dbReference>
<dbReference type="PROSITE" id="PS00479">
    <property type="entry name" value="ZF_DAG_PE_1"/>
    <property type="match status" value="1"/>
</dbReference>
<dbReference type="InterPro" id="IPR036028">
    <property type="entry name" value="SH3-like_dom_sf"/>
</dbReference>
<reference evidence="11" key="1">
    <citation type="submission" date="2014-04" db="EMBL/GenBank/DDBJ databases">
        <title>Evolutionary Origins and Diversification of the Mycorrhizal Mutualists.</title>
        <authorList>
            <consortium name="DOE Joint Genome Institute"/>
            <consortium name="Mycorrhizal Genomics Consortium"/>
            <person name="Kohler A."/>
            <person name="Kuo A."/>
            <person name="Nagy L.G."/>
            <person name="Floudas D."/>
            <person name="Copeland A."/>
            <person name="Barry K.W."/>
            <person name="Cichocki N."/>
            <person name="Veneault-Fourrey C."/>
            <person name="LaButti K."/>
            <person name="Lindquist E.A."/>
            <person name="Lipzen A."/>
            <person name="Lundell T."/>
            <person name="Morin E."/>
            <person name="Murat C."/>
            <person name="Riley R."/>
            <person name="Ohm R."/>
            <person name="Sun H."/>
            <person name="Tunlid A."/>
            <person name="Henrissat B."/>
            <person name="Grigoriev I.V."/>
            <person name="Hibbett D.S."/>
            <person name="Martin F."/>
        </authorList>
    </citation>
    <scope>NUCLEOTIDE SEQUENCE [LARGE SCALE GENOMIC DNA]</scope>
    <source>
        <strain evidence="11">FD-334 SS-4</strain>
    </source>
</reference>
<evidence type="ECO:0000259" key="9">
    <source>
        <dbReference type="PROSITE" id="PS51741"/>
    </source>
</evidence>
<feature type="domain" description="SH3" evidence="7">
    <location>
        <begin position="508"/>
        <end position="569"/>
    </location>
</feature>
<gene>
    <name evidence="10" type="ORF">HYPSUDRAFT_38820</name>
</gene>
<dbReference type="Gene3D" id="2.30.30.40">
    <property type="entry name" value="SH3 Domains"/>
    <property type="match status" value="2"/>
</dbReference>
<dbReference type="CDD" id="cd11912">
    <property type="entry name" value="SH3_Bzz1_1"/>
    <property type="match status" value="1"/>
</dbReference>
<dbReference type="PROSITE" id="PS51741">
    <property type="entry name" value="F_BAR"/>
    <property type="match status" value="1"/>
</dbReference>
<dbReference type="SUPFAM" id="SSF103657">
    <property type="entry name" value="BAR/IMD domain-like"/>
    <property type="match status" value="1"/>
</dbReference>
<dbReference type="SMART" id="SM00055">
    <property type="entry name" value="FCH"/>
    <property type="match status" value="1"/>
</dbReference>
<feature type="domain" description="Phorbol-ester/DAG-type" evidence="8">
    <location>
        <begin position="412"/>
        <end position="462"/>
    </location>
</feature>
<dbReference type="OMA" id="YADGWWE"/>
<dbReference type="Pfam" id="PF00611">
    <property type="entry name" value="FCH"/>
    <property type="match status" value="1"/>
</dbReference>
<dbReference type="SUPFAM" id="SSF50044">
    <property type="entry name" value="SH3-domain"/>
    <property type="match status" value="2"/>
</dbReference>
<dbReference type="STRING" id="945553.A0A0D2P6T7"/>
<dbReference type="SUPFAM" id="SSF57889">
    <property type="entry name" value="Cysteine-rich domain"/>
    <property type="match status" value="1"/>
</dbReference>
<feature type="region of interest" description="Disordered" evidence="6">
    <location>
        <begin position="176"/>
        <end position="197"/>
    </location>
</feature>
<dbReference type="CDD" id="cd00174">
    <property type="entry name" value="SH3"/>
    <property type="match status" value="1"/>
</dbReference>
<dbReference type="InterPro" id="IPR001060">
    <property type="entry name" value="FCH_dom"/>
</dbReference>
<feature type="domain" description="SH3" evidence="7">
    <location>
        <begin position="580"/>
        <end position="644"/>
    </location>
</feature>
<dbReference type="PANTHER" id="PTHR15735">
    <property type="entry name" value="FCH AND DOUBLE SH3 DOMAINS PROTEIN"/>
    <property type="match status" value="1"/>
</dbReference>
<dbReference type="SMART" id="SM00109">
    <property type="entry name" value="C1"/>
    <property type="match status" value="1"/>
</dbReference>
<dbReference type="Pfam" id="PF00130">
    <property type="entry name" value="C1_1"/>
    <property type="match status" value="1"/>
</dbReference>
<dbReference type="GO" id="GO:0030833">
    <property type="term" value="P:regulation of actin filament polymerization"/>
    <property type="evidence" value="ECO:0007669"/>
    <property type="project" value="TreeGrafter"/>
</dbReference>
<dbReference type="Gene3D" id="1.20.1270.60">
    <property type="entry name" value="Arfaptin homology (AH) domain/BAR domain"/>
    <property type="match status" value="1"/>
</dbReference>
<name>A0A0D2P6T7_HYPSF</name>
<keyword evidence="11" id="KW-1185">Reference proteome</keyword>
<evidence type="ECO:0008006" key="12">
    <source>
        <dbReference type="Google" id="ProtNLM"/>
    </source>
</evidence>
<organism evidence="10 11">
    <name type="scientific">Hypholoma sublateritium (strain FD-334 SS-4)</name>
    <dbReference type="NCBI Taxonomy" id="945553"/>
    <lineage>
        <taxon>Eukaryota</taxon>
        <taxon>Fungi</taxon>
        <taxon>Dikarya</taxon>
        <taxon>Basidiomycota</taxon>
        <taxon>Agaricomycotina</taxon>
        <taxon>Agaricomycetes</taxon>
        <taxon>Agaricomycetidae</taxon>
        <taxon>Agaricales</taxon>
        <taxon>Agaricineae</taxon>
        <taxon>Strophariaceae</taxon>
        <taxon>Hypholoma</taxon>
    </lineage>
</organism>
<dbReference type="InterPro" id="IPR046349">
    <property type="entry name" value="C1-like_sf"/>
</dbReference>
<dbReference type="PRINTS" id="PR00452">
    <property type="entry name" value="SH3DOMAIN"/>
</dbReference>
<evidence type="ECO:0000256" key="5">
    <source>
        <dbReference type="PROSITE-ProRule" id="PRU01077"/>
    </source>
</evidence>
<dbReference type="EMBL" id="KN817537">
    <property type="protein sequence ID" value="KJA24386.1"/>
    <property type="molecule type" value="Genomic_DNA"/>
</dbReference>
<evidence type="ECO:0000259" key="7">
    <source>
        <dbReference type="PROSITE" id="PS50002"/>
    </source>
</evidence>
<proteinExistence type="predicted"/>
<dbReference type="GO" id="GO:0030036">
    <property type="term" value="P:actin cytoskeleton organization"/>
    <property type="evidence" value="ECO:0007669"/>
    <property type="project" value="UniProtKB-ARBA"/>
</dbReference>
<evidence type="ECO:0000256" key="2">
    <source>
        <dbReference type="ARBA" id="ARBA00022723"/>
    </source>
</evidence>
<evidence type="ECO:0000259" key="8">
    <source>
        <dbReference type="PROSITE" id="PS50081"/>
    </source>
</evidence>
<dbReference type="PROSITE" id="PS50081">
    <property type="entry name" value="ZF_DAG_PE_2"/>
    <property type="match status" value="1"/>
</dbReference>
<dbReference type="OrthoDB" id="8783038at2759"/>
<keyword evidence="3" id="KW-0862">Zinc</keyword>
<sequence length="644" mass="71794">MTETASRLLNFGETLPDQFDRISDLFDANLQVIDDVREIYTARAALDREYAGKLQALARKAAERKAKSCAAFVVGAEPTKTWDDGTIKQSSLERAYDSIIESTANSAQDHINYADKITLETIETLRTVGKRNEEAKKKEVLFFQKLLSDRDRVYSDRIKSKQKYDEQCIEVESFRQKQGRANDDRHADRAAKQAEQQRNDMLDAKNAYLMAISVANRCKTRFYDDDVPNLENELQVLHRRLMERFVKIVMHAQEIQLRHLTTLQGRISSAQEKFGEVNVPRDQDLFATYNIRVFAAPSDWNFEPSPIHYDTEAMNIEPAPKVVMQNKLRRSREKLAELMPLIQDKRLELKKLSARISSYCADHLAGDIDDSTDRYLEAEHQLALYVASECILNTEIDSIGQAVGDDEGGHRPHSFKSSSFSIPTPCGYCKSSIWGLSKQGKICKTCGLSVHTKCELKVSAECEKSEDSRTTTLARKGTESSTRGVAGTSLAPSASSFVQSISSEASSEGFASARVLFEYTATSEFELAVQEGESVDILEADDGSGWVKVVDHRGNSGLVPASYVEIVGGGEDEQTTIHDAHSKRARAIYAYTAQGSDELTLQPGDILELSSGPNGGDRYADGWWEGFNTQGTKGIFPSNYVESI</sequence>
<dbReference type="PANTHER" id="PTHR15735:SF21">
    <property type="entry name" value="PROTEIN NERVOUS WRECK"/>
    <property type="match status" value="1"/>
</dbReference>
<protein>
    <recommendedName>
        <fullName evidence="12">FCH-domain-containing protein</fullName>
    </recommendedName>
</protein>
<keyword evidence="2" id="KW-0479">Metal-binding</keyword>
<accession>A0A0D2P6T7</accession>
<evidence type="ECO:0000313" key="10">
    <source>
        <dbReference type="EMBL" id="KJA24386.1"/>
    </source>
</evidence>
<dbReference type="AlphaFoldDB" id="A0A0D2P6T7"/>
<dbReference type="GO" id="GO:0046872">
    <property type="term" value="F:metal ion binding"/>
    <property type="evidence" value="ECO:0007669"/>
    <property type="project" value="UniProtKB-KW"/>
</dbReference>
<dbReference type="InterPro" id="IPR020454">
    <property type="entry name" value="DAG/PE-bd"/>
</dbReference>